<gene>
    <name evidence="3" type="ORF">M0811_03569</name>
</gene>
<dbReference type="InterPro" id="IPR017901">
    <property type="entry name" value="C-CAP_CF_C-like"/>
</dbReference>
<reference evidence="3" key="1">
    <citation type="submission" date="2022-10" db="EMBL/GenBank/DDBJ databases">
        <title>Novel sulphate-reducing endosymbionts in the free-living metamonad Anaeramoeba.</title>
        <authorList>
            <person name="Jerlstrom-Hultqvist J."/>
            <person name="Cepicka I."/>
            <person name="Gallot-Lavallee L."/>
            <person name="Salas-Leiva D."/>
            <person name="Curtis B.A."/>
            <person name="Zahonova K."/>
            <person name="Pipaliya S."/>
            <person name="Dacks J."/>
            <person name="Roger A.J."/>
        </authorList>
    </citation>
    <scope>NUCLEOTIDE SEQUENCE</scope>
    <source>
        <strain evidence="3">BMAN</strain>
    </source>
</reference>
<dbReference type="PANTHER" id="PTHR10652:SF0">
    <property type="entry name" value="ADENYLYL CYCLASE-ASSOCIATED PROTEIN"/>
    <property type="match status" value="1"/>
</dbReference>
<organism evidence="3 4">
    <name type="scientific">Anaeramoeba ignava</name>
    <name type="common">Anaerobic marine amoeba</name>
    <dbReference type="NCBI Taxonomy" id="1746090"/>
    <lineage>
        <taxon>Eukaryota</taxon>
        <taxon>Metamonada</taxon>
        <taxon>Anaeramoebidae</taxon>
        <taxon>Anaeramoeba</taxon>
    </lineage>
</organism>
<accession>A0A9Q0R4R9</accession>
<evidence type="ECO:0000256" key="1">
    <source>
        <dbReference type="ARBA" id="ARBA00007659"/>
    </source>
</evidence>
<evidence type="ECO:0000313" key="4">
    <source>
        <dbReference type="Proteomes" id="UP001149090"/>
    </source>
</evidence>
<dbReference type="GO" id="GO:0008179">
    <property type="term" value="F:adenylate cyclase binding"/>
    <property type="evidence" value="ECO:0007669"/>
    <property type="project" value="TreeGrafter"/>
</dbReference>
<name>A0A9Q0R4R9_ANAIG</name>
<evidence type="ECO:0000313" key="3">
    <source>
        <dbReference type="EMBL" id="KAJ5066236.1"/>
    </source>
</evidence>
<feature type="domain" description="C-CAP/cofactor C-like" evidence="2">
    <location>
        <begin position="1"/>
        <end position="140"/>
    </location>
</feature>
<protein>
    <submittedName>
        <fullName evidence="3">Adenylyl cyclase-associated protein</fullName>
    </submittedName>
</protein>
<dbReference type="Gene3D" id="2.160.20.70">
    <property type="match status" value="1"/>
</dbReference>
<dbReference type="InterPro" id="IPR006599">
    <property type="entry name" value="CARP_motif"/>
</dbReference>
<evidence type="ECO:0000259" key="2">
    <source>
        <dbReference type="PROSITE" id="PS51329"/>
    </source>
</evidence>
<dbReference type="GO" id="GO:0005737">
    <property type="term" value="C:cytoplasm"/>
    <property type="evidence" value="ECO:0007669"/>
    <property type="project" value="TreeGrafter"/>
</dbReference>
<dbReference type="SMART" id="SM00673">
    <property type="entry name" value="CARP"/>
    <property type="match status" value="2"/>
</dbReference>
<keyword evidence="4" id="KW-1185">Reference proteome</keyword>
<proteinExistence type="inferred from homology"/>
<dbReference type="PROSITE" id="PS51329">
    <property type="entry name" value="C_CAP_COFACTOR_C"/>
    <property type="match status" value="1"/>
</dbReference>
<dbReference type="InterPro" id="IPR013912">
    <property type="entry name" value="Adenylate_cyclase-assoc_CAP_C"/>
</dbReference>
<dbReference type="OMA" id="SCKSGDM"/>
<dbReference type="OrthoDB" id="1601at2759"/>
<dbReference type="InterPro" id="IPR036223">
    <property type="entry name" value="CAP_C_sf"/>
</dbReference>
<comment type="caution">
    <text evidence="3">The sequence shown here is derived from an EMBL/GenBank/DDBJ whole genome shotgun (WGS) entry which is preliminary data.</text>
</comment>
<dbReference type="InterPro" id="IPR016098">
    <property type="entry name" value="CAP/MinC_C"/>
</dbReference>
<dbReference type="GO" id="GO:0003779">
    <property type="term" value="F:actin binding"/>
    <property type="evidence" value="ECO:0007669"/>
    <property type="project" value="InterPro"/>
</dbReference>
<dbReference type="GO" id="GO:0019933">
    <property type="term" value="P:cAMP-mediated signaling"/>
    <property type="evidence" value="ECO:0007669"/>
    <property type="project" value="TreeGrafter"/>
</dbReference>
<dbReference type="Pfam" id="PF08603">
    <property type="entry name" value="CAP_C"/>
    <property type="match status" value="1"/>
</dbReference>
<comment type="similarity">
    <text evidence="1">Belongs to the CAP family.</text>
</comment>
<dbReference type="Proteomes" id="UP001149090">
    <property type="component" value="Unassembled WGS sequence"/>
</dbReference>
<dbReference type="InterPro" id="IPR001837">
    <property type="entry name" value="Adenylate_cyclase-assoc_CAP"/>
</dbReference>
<sequence length="161" mass="18011">MTAVCGFDGDKTWKAGYQKDNQQIIFEVKNIKESVSIYKCENCVIQIKGKTTNITVSECKNTGVVFENSITGLSIVRCNKCQFQATGVCSMFTIDNSEACTMFVTREQYKSIEFVSSKSSEIHIIVPGPTEDSDPMEFTIPAQFTTKFEGNTFKTKPVEHI</sequence>
<dbReference type="EMBL" id="JAPDFW010000147">
    <property type="protein sequence ID" value="KAJ5066236.1"/>
    <property type="molecule type" value="Genomic_DNA"/>
</dbReference>
<dbReference type="PANTHER" id="PTHR10652">
    <property type="entry name" value="ADENYLYL CYCLASE-ASSOCIATED PROTEIN"/>
    <property type="match status" value="1"/>
</dbReference>
<dbReference type="AlphaFoldDB" id="A0A9Q0R4R9"/>
<dbReference type="SUPFAM" id="SSF69340">
    <property type="entry name" value="C-terminal domain of adenylylcyclase associated protein"/>
    <property type="match status" value="1"/>
</dbReference>
<dbReference type="GO" id="GO:0007015">
    <property type="term" value="P:actin filament organization"/>
    <property type="evidence" value="ECO:0007669"/>
    <property type="project" value="TreeGrafter"/>
</dbReference>